<feature type="region of interest" description="Disordered" evidence="1">
    <location>
        <begin position="1"/>
        <end position="61"/>
    </location>
</feature>
<proteinExistence type="predicted"/>
<evidence type="ECO:0000313" key="3">
    <source>
        <dbReference type="EMBL" id="MFC4455155.1"/>
    </source>
</evidence>
<accession>A0ABV8YCE6</accession>
<dbReference type="InterPro" id="IPR007831">
    <property type="entry name" value="T2SS_GspE_N"/>
</dbReference>
<organism evidence="3 4">
    <name type="scientific">Deinococcus sonorensis</name>
    <dbReference type="NCBI Taxonomy" id="309891"/>
    <lineage>
        <taxon>Bacteria</taxon>
        <taxon>Thermotogati</taxon>
        <taxon>Deinococcota</taxon>
        <taxon>Deinococci</taxon>
        <taxon>Deinococcales</taxon>
        <taxon>Deinococcaceae</taxon>
        <taxon>Deinococcus</taxon>
    </lineage>
</organism>
<reference evidence="4" key="1">
    <citation type="journal article" date="2019" name="Int. J. Syst. Evol. Microbiol.">
        <title>The Global Catalogue of Microorganisms (GCM) 10K type strain sequencing project: providing services to taxonomists for standard genome sequencing and annotation.</title>
        <authorList>
            <consortium name="The Broad Institute Genomics Platform"/>
            <consortium name="The Broad Institute Genome Sequencing Center for Infectious Disease"/>
            <person name="Wu L."/>
            <person name="Ma J."/>
        </authorList>
    </citation>
    <scope>NUCLEOTIDE SEQUENCE [LARGE SCALE GENOMIC DNA]</scope>
    <source>
        <strain evidence="4">CCUG 39970</strain>
    </source>
</reference>
<dbReference type="RefSeq" id="WP_380129873.1">
    <property type="nucleotide sequence ID" value="NZ_JBHSEG010000008.1"/>
</dbReference>
<evidence type="ECO:0000259" key="2">
    <source>
        <dbReference type="Pfam" id="PF05157"/>
    </source>
</evidence>
<dbReference type="Pfam" id="PF05157">
    <property type="entry name" value="MshEN"/>
    <property type="match status" value="1"/>
</dbReference>
<keyword evidence="4" id="KW-1185">Reference proteome</keyword>
<dbReference type="InterPro" id="IPR037257">
    <property type="entry name" value="T2SS_E_N_sf"/>
</dbReference>
<sequence length="344" mass="37779">MTTLNRPTRRYPTPDARPALNQASDVPAPPDTAPPALLEAPQDILAAPPAPEEPLSTPFDRATGTPDAPLPLCLTLIAQGALSELEYRDVATGYQRGASELAALARLGRQPHHWAALAQALHVPLRHTRQEVGVLAAHLMRRAEALQRQQLVWRELGGGTRAGVTLLTYDPAALPRQHPLDSGTRVLDVHLTTPLLWRELFTLSYPPLTPLSLPEARALVGLFPLGDPPSVTPEADAEALSVSLGRPFVDPLRDPPDPQMLRLLSTAVMRDLVVLPHHLHHGRVQLLMRDPSQTELLDRVSRLLQAPVDGLVSTEHLIHQALLRAELHLTIETNDRLFDQWSEP</sequence>
<evidence type="ECO:0000313" key="4">
    <source>
        <dbReference type="Proteomes" id="UP001595939"/>
    </source>
</evidence>
<dbReference type="Gene3D" id="3.30.300.160">
    <property type="entry name" value="Type II secretion system, protein E, N-terminal domain"/>
    <property type="match status" value="1"/>
</dbReference>
<dbReference type="EMBL" id="JBHSEG010000008">
    <property type="protein sequence ID" value="MFC4455155.1"/>
    <property type="molecule type" value="Genomic_DNA"/>
</dbReference>
<comment type="caution">
    <text evidence="3">The sequence shown here is derived from an EMBL/GenBank/DDBJ whole genome shotgun (WGS) entry which is preliminary data.</text>
</comment>
<gene>
    <name evidence="3" type="ORF">ACFO0P_15360</name>
</gene>
<dbReference type="SUPFAM" id="SSF160246">
    <property type="entry name" value="EspE N-terminal domain-like"/>
    <property type="match status" value="1"/>
</dbReference>
<name>A0ABV8YCE6_9DEIO</name>
<evidence type="ECO:0000256" key="1">
    <source>
        <dbReference type="SAM" id="MobiDB-lite"/>
    </source>
</evidence>
<dbReference type="Proteomes" id="UP001595939">
    <property type="component" value="Unassembled WGS sequence"/>
</dbReference>
<feature type="domain" description="Type II secretion system protein GspE N-terminal" evidence="2">
    <location>
        <begin position="244"/>
        <end position="325"/>
    </location>
</feature>
<protein>
    <recommendedName>
        <fullName evidence="2">Type II secretion system protein GspE N-terminal domain-containing protein</fullName>
    </recommendedName>
</protein>